<dbReference type="EC" id="2.3.1.179" evidence="5"/>
<dbReference type="InterPro" id="IPR014030">
    <property type="entry name" value="Ketoacyl_synth_N"/>
</dbReference>
<proteinExistence type="inferred from homology"/>
<dbReference type="InterPro" id="IPR014031">
    <property type="entry name" value="Ketoacyl_synth_C"/>
</dbReference>
<dbReference type="Gene3D" id="3.40.47.10">
    <property type="match status" value="1"/>
</dbReference>
<keyword evidence="5" id="KW-0012">Acyltransferase</keyword>
<comment type="similarity">
    <text evidence="1 3">Belongs to the thiolase-like superfamily. Beta-ketoacyl-ACP synthases family.</text>
</comment>
<evidence type="ECO:0000256" key="2">
    <source>
        <dbReference type="ARBA" id="ARBA00022679"/>
    </source>
</evidence>
<keyword evidence="2 3" id="KW-0808">Transferase</keyword>
<sequence length="414" mass="44448">MTPARRVVVTGQGAVTPFGMNADSLWAGVSQGRSSIRTITGFETSGMPVTFAGEMDDFDPCEVLGRTLPATGDKPLKMVFVAADEALRQAQLLSSNKCLEDLLVHTVLGTALGACFELEYSYGCFHKLGWKGIRPTAVPKSMFNTYASQLSIEFGLKGMNQTIACACASGAAAIGHAYQLIKHGMADIILTGGVDSPLCPSMFGAWTNMRVLARHEEPESASRPFDRDRGGLVLSEGAGMLVLEAEDHALKRGVAPLAEIRGYGATSDSAHLTAPTIEGPVRAMRAAILDAGLRPEDIQYVNAHGTATQANDENEARALHDVFGNRGWTLPISSTKSMLGHSMGASSALEALICINTLRYQWVPPTLNCEHPEWPEFEFDFVPGQGREHRVQNTLSNSFGFGGTNCVLVMSRPE</sequence>
<reference evidence="5 6" key="1">
    <citation type="submission" date="2019-02" db="EMBL/GenBank/DDBJ databases">
        <title>Deep-cultivation of Planctomycetes and their phenomic and genomic characterization uncovers novel biology.</title>
        <authorList>
            <person name="Wiegand S."/>
            <person name="Jogler M."/>
            <person name="Boedeker C."/>
            <person name="Pinto D."/>
            <person name="Vollmers J."/>
            <person name="Rivas-Marin E."/>
            <person name="Kohn T."/>
            <person name="Peeters S.H."/>
            <person name="Heuer A."/>
            <person name="Rast P."/>
            <person name="Oberbeckmann S."/>
            <person name="Bunk B."/>
            <person name="Jeske O."/>
            <person name="Meyerdierks A."/>
            <person name="Storesund J.E."/>
            <person name="Kallscheuer N."/>
            <person name="Luecker S."/>
            <person name="Lage O.M."/>
            <person name="Pohl T."/>
            <person name="Merkel B.J."/>
            <person name="Hornburger P."/>
            <person name="Mueller R.-W."/>
            <person name="Bruemmer F."/>
            <person name="Labrenz M."/>
            <person name="Spormann A.M."/>
            <person name="Op den Camp H."/>
            <person name="Overmann J."/>
            <person name="Amann R."/>
            <person name="Jetten M.S.M."/>
            <person name="Mascher T."/>
            <person name="Medema M.H."/>
            <person name="Devos D.P."/>
            <person name="Kaster A.-K."/>
            <person name="Ovreas L."/>
            <person name="Rohde M."/>
            <person name="Galperin M.Y."/>
            <person name="Jogler C."/>
        </authorList>
    </citation>
    <scope>NUCLEOTIDE SEQUENCE [LARGE SCALE GENOMIC DNA]</scope>
    <source>
        <strain evidence="5 6">Spb1</strain>
    </source>
</reference>
<dbReference type="SMART" id="SM00825">
    <property type="entry name" value="PKS_KS"/>
    <property type="match status" value="1"/>
</dbReference>
<evidence type="ECO:0000256" key="1">
    <source>
        <dbReference type="ARBA" id="ARBA00008467"/>
    </source>
</evidence>
<feature type="domain" description="Ketosynthase family 3 (KS3)" evidence="4">
    <location>
        <begin position="4"/>
        <end position="412"/>
    </location>
</feature>
<dbReference type="InterPro" id="IPR020841">
    <property type="entry name" value="PKS_Beta-ketoAc_synthase_dom"/>
</dbReference>
<dbReference type="InterPro" id="IPR016039">
    <property type="entry name" value="Thiolase-like"/>
</dbReference>
<dbReference type="KEGG" id="peh:Spb1_38050"/>
<dbReference type="AlphaFoldDB" id="A0A518GTG7"/>
<dbReference type="RefSeq" id="WP_186377669.1">
    <property type="nucleotide sequence ID" value="NZ_CP036299.1"/>
</dbReference>
<dbReference type="CDD" id="cd00834">
    <property type="entry name" value="KAS_I_II"/>
    <property type="match status" value="1"/>
</dbReference>
<dbReference type="PANTHER" id="PTHR11712:SF336">
    <property type="entry name" value="3-OXOACYL-[ACYL-CARRIER-PROTEIN] SYNTHASE, MITOCHONDRIAL"/>
    <property type="match status" value="1"/>
</dbReference>
<dbReference type="Pfam" id="PF02801">
    <property type="entry name" value="Ketoacyl-synt_C"/>
    <property type="match status" value="1"/>
</dbReference>
<dbReference type="EMBL" id="CP036299">
    <property type="protein sequence ID" value="QDV31859.1"/>
    <property type="molecule type" value="Genomic_DNA"/>
</dbReference>
<dbReference type="GO" id="GO:0006633">
    <property type="term" value="P:fatty acid biosynthetic process"/>
    <property type="evidence" value="ECO:0007669"/>
    <property type="project" value="InterPro"/>
</dbReference>
<evidence type="ECO:0000313" key="6">
    <source>
        <dbReference type="Proteomes" id="UP000315349"/>
    </source>
</evidence>
<dbReference type="InterPro" id="IPR018201">
    <property type="entry name" value="Ketoacyl_synth_AS"/>
</dbReference>
<evidence type="ECO:0000256" key="3">
    <source>
        <dbReference type="RuleBase" id="RU003694"/>
    </source>
</evidence>
<name>A0A518GTG7_9PLAN</name>
<gene>
    <name evidence="5" type="primary">fabF_4</name>
    <name evidence="5" type="ORF">Spb1_38050</name>
</gene>
<dbReference type="PANTHER" id="PTHR11712">
    <property type="entry name" value="POLYKETIDE SYNTHASE-RELATED"/>
    <property type="match status" value="1"/>
</dbReference>
<protein>
    <submittedName>
        <fullName evidence="5">3-oxoacyl-[acyl-carrier-protein] synthase 2</fullName>
        <ecNumber evidence="5">2.3.1.179</ecNumber>
    </submittedName>
</protein>
<dbReference type="NCBIfam" id="NF005589">
    <property type="entry name" value="PRK07314.1"/>
    <property type="match status" value="1"/>
</dbReference>
<evidence type="ECO:0000259" key="4">
    <source>
        <dbReference type="PROSITE" id="PS52004"/>
    </source>
</evidence>
<dbReference type="PROSITE" id="PS00606">
    <property type="entry name" value="KS3_1"/>
    <property type="match status" value="1"/>
</dbReference>
<organism evidence="5 6">
    <name type="scientific">Planctopirus ephydatiae</name>
    <dbReference type="NCBI Taxonomy" id="2528019"/>
    <lineage>
        <taxon>Bacteria</taxon>
        <taxon>Pseudomonadati</taxon>
        <taxon>Planctomycetota</taxon>
        <taxon>Planctomycetia</taxon>
        <taxon>Planctomycetales</taxon>
        <taxon>Planctomycetaceae</taxon>
        <taxon>Planctopirus</taxon>
    </lineage>
</organism>
<dbReference type="Proteomes" id="UP000315349">
    <property type="component" value="Chromosome"/>
</dbReference>
<dbReference type="PROSITE" id="PS52004">
    <property type="entry name" value="KS3_2"/>
    <property type="match status" value="1"/>
</dbReference>
<evidence type="ECO:0000313" key="5">
    <source>
        <dbReference type="EMBL" id="QDV31859.1"/>
    </source>
</evidence>
<keyword evidence="6" id="KW-1185">Reference proteome</keyword>
<dbReference type="SUPFAM" id="SSF53901">
    <property type="entry name" value="Thiolase-like"/>
    <property type="match status" value="2"/>
</dbReference>
<accession>A0A518GTG7</accession>
<dbReference type="GO" id="GO:0004315">
    <property type="term" value="F:3-oxoacyl-[acyl-carrier-protein] synthase activity"/>
    <property type="evidence" value="ECO:0007669"/>
    <property type="project" value="UniProtKB-EC"/>
</dbReference>
<dbReference type="Pfam" id="PF00109">
    <property type="entry name" value="ketoacyl-synt"/>
    <property type="match status" value="1"/>
</dbReference>
<dbReference type="InterPro" id="IPR000794">
    <property type="entry name" value="Beta-ketoacyl_synthase"/>
</dbReference>